<dbReference type="FunCoup" id="A0A803JMN6">
    <property type="interactions" value="67"/>
</dbReference>
<organism evidence="18">
    <name type="scientific">Xenopus tropicalis</name>
    <name type="common">Western clawed frog</name>
    <name type="synonym">Silurana tropicalis</name>
    <dbReference type="NCBI Taxonomy" id="8364"/>
    <lineage>
        <taxon>Eukaryota</taxon>
        <taxon>Metazoa</taxon>
        <taxon>Chordata</taxon>
        <taxon>Craniata</taxon>
        <taxon>Vertebrata</taxon>
        <taxon>Euteleostomi</taxon>
        <taxon>Amphibia</taxon>
        <taxon>Batrachia</taxon>
        <taxon>Anura</taxon>
        <taxon>Pipoidea</taxon>
        <taxon>Pipidae</taxon>
        <taxon>Xenopodinae</taxon>
        <taxon>Xenopus</taxon>
        <taxon>Silurana</taxon>
    </lineage>
</organism>
<evidence type="ECO:0000256" key="1">
    <source>
        <dbReference type="ARBA" id="ARBA00010879"/>
    </source>
</evidence>
<evidence type="ECO:0000256" key="3">
    <source>
        <dbReference type="ARBA" id="ARBA00022679"/>
    </source>
</evidence>
<keyword evidence="11" id="KW-0695">RNA-directed DNA polymerase</keyword>
<keyword evidence="8" id="KW-0460">Magnesium</keyword>
<evidence type="ECO:0000256" key="8">
    <source>
        <dbReference type="ARBA" id="ARBA00022842"/>
    </source>
</evidence>
<keyword evidence="9" id="KW-0694">RNA-binding</keyword>
<dbReference type="InterPro" id="IPR041577">
    <property type="entry name" value="RT_RNaseH_2"/>
</dbReference>
<feature type="domain" description="Integrase catalytic" evidence="17">
    <location>
        <begin position="901"/>
        <end position="1060"/>
    </location>
</feature>
<dbReference type="GO" id="GO:0004523">
    <property type="term" value="F:RNA-DNA hybrid ribonuclease activity"/>
    <property type="evidence" value="ECO:0007669"/>
    <property type="project" value="UniProtKB-EC"/>
</dbReference>
<dbReference type="EC" id="3.1.26.4" evidence="2"/>
<dbReference type="Pfam" id="PF00075">
    <property type="entry name" value="RNase_H"/>
    <property type="match status" value="1"/>
</dbReference>
<evidence type="ECO:0000259" key="15">
    <source>
        <dbReference type="PROSITE" id="PS50878"/>
    </source>
</evidence>
<dbReference type="Gene3D" id="2.40.70.10">
    <property type="entry name" value="Acid Proteases"/>
    <property type="match status" value="1"/>
</dbReference>
<dbReference type="InterPro" id="IPR043502">
    <property type="entry name" value="DNA/RNA_pol_sf"/>
</dbReference>
<reference evidence="18" key="1">
    <citation type="journal article" date="2010" name="Science">
        <title>The genome of the Western clawed frog Xenopus tropicalis.</title>
        <authorList>
            <person name="Hellsten U."/>
            <person name="Harland R.M."/>
            <person name="Gilchrist M.J."/>
            <person name="Hendrix D."/>
            <person name="Jurka J."/>
            <person name="Kapitonov V."/>
            <person name="Ovcharenko I."/>
            <person name="Putnam N.H."/>
            <person name="Shu S."/>
            <person name="Taher L."/>
            <person name="Blitz I.L."/>
            <person name="Blumberg B."/>
            <person name="Dichmann D.S."/>
            <person name="Dubchak I."/>
            <person name="Amaya E."/>
            <person name="Detter J.C."/>
            <person name="Fletcher R."/>
            <person name="Gerhard D.S."/>
            <person name="Goodstein D."/>
            <person name="Graves T."/>
            <person name="Grigoriev I.V."/>
            <person name="Grimwood J."/>
            <person name="Kawashima T."/>
            <person name="Lindquist E."/>
            <person name="Lucas S.M."/>
            <person name="Mead P.E."/>
            <person name="Mitros T."/>
            <person name="Ogino H."/>
            <person name="Ohta Y."/>
            <person name="Poliakov A.V."/>
            <person name="Pollet N."/>
            <person name="Robert J."/>
            <person name="Salamov A."/>
            <person name="Sater A.K."/>
            <person name="Schmutz J."/>
            <person name="Terry A."/>
            <person name="Vize P.D."/>
            <person name="Warren W.C."/>
            <person name="Wells D."/>
            <person name="Wills A."/>
            <person name="Wilson R.K."/>
            <person name="Zimmerman L.B."/>
            <person name="Zorn A.M."/>
            <person name="Grainger R."/>
            <person name="Grammer T."/>
            <person name="Khokha M.K."/>
            <person name="Richardson P.M."/>
            <person name="Rokhsar D.S."/>
        </authorList>
    </citation>
    <scope>NUCLEOTIDE SEQUENCE [LARGE SCALE GENOMIC DNA]</scope>
    <source>
        <strain evidence="18">Nigerian</strain>
    </source>
</reference>
<dbReference type="Gene3D" id="3.10.10.10">
    <property type="entry name" value="HIV Type 1 Reverse Transcriptase, subunit A, domain 1"/>
    <property type="match status" value="1"/>
</dbReference>
<dbReference type="GO" id="GO:0004190">
    <property type="term" value="F:aspartic-type endopeptidase activity"/>
    <property type="evidence" value="ECO:0007669"/>
    <property type="project" value="InterPro"/>
</dbReference>
<dbReference type="Ensembl" id="ENSXETT00000110410">
    <property type="protein sequence ID" value="ENSXETP00000117152"/>
    <property type="gene ID" value="ENSXETG00000045177"/>
</dbReference>
<dbReference type="SUPFAM" id="SSF50630">
    <property type="entry name" value="Acid proteases"/>
    <property type="match status" value="1"/>
</dbReference>
<keyword evidence="4" id="KW-0548">Nucleotidyltransferase</keyword>
<dbReference type="Pfam" id="PF17919">
    <property type="entry name" value="RT_RNaseH_2"/>
    <property type="match status" value="1"/>
</dbReference>
<keyword evidence="13" id="KW-0511">Multifunctional enzyme</keyword>
<dbReference type="GO" id="GO:0003964">
    <property type="term" value="F:RNA-directed DNA polymerase activity"/>
    <property type="evidence" value="ECO:0007669"/>
    <property type="project" value="UniProtKB-KW"/>
</dbReference>
<dbReference type="GO" id="GO:0003723">
    <property type="term" value="F:RNA binding"/>
    <property type="evidence" value="ECO:0007669"/>
    <property type="project" value="UniProtKB-KW"/>
</dbReference>
<dbReference type="InterPro" id="IPR000477">
    <property type="entry name" value="RT_dom"/>
</dbReference>
<dbReference type="Ensembl" id="ENSXETT00000114549">
    <property type="protein sequence ID" value="ENSXETP00000109202"/>
    <property type="gene ID" value="ENSXETG00000045177"/>
</dbReference>
<evidence type="ECO:0000256" key="2">
    <source>
        <dbReference type="ARBA" id="ARBA00012180"/>
    </source>
</evidence>
<proteinExistence type="inferred from homology"/>
<dbReference type="FunFam" id="3.30.70.270:FF:000020">
    <property type="entry name" value="Transposon Tf2-6 polyprotein-like Protein"/>
    <property type="match status" value="1"/>
</dbReference>
<dbReference type="PANTHER" id="PTHR37984">
    <property type="entry name" value="PROTEIN CBG26694"/>
    <property type="match status" value="1"/>
</dbReference>
<dbReference type="InterPro" id="IPR012337">
    <property type="entry name" value="RNaseH-like_sf"/>
</dbReference>
<dbReference type="FunFam" id="3.30.420.10:FF:000032">
    <property type="entry name" value="Retrovirus-related Pol polyprotein from transposon 297-like Protein"/>
    <property type="match status" value="1"/>
</dbReference>
<keyword evidence="3" id="KW-0808">Transferase</keyword>
<evidence type="ECO:0000256" key="14">
    <source>
        <dbReference type="ARBA" id="ARBA00039658"/>
    </source>
</evidence>
<dbReference type="AlphaFoldDB" id="A0A803JMN6"/>
<dbReference type="InParanoid" id="A0A803JMN6"/>
<dbReference type="GO" id="GO:0006508">
    <property type="term" value="P:proteolysis"/>
    <property type="evidence" value="ECO:0007669"/>
    <property type="project" value="InterPro"/>
</dbReference>
<dbReference type="InterPro" id="IPR041588">
    <property type="entry name" value="Integrase_H2C2"/>
</dbReference>
<evidence type="ECO:0000256" key="6">
    <source>
        <dbReference type="ARBA" id="ARBA00022759"/>
    </source>
</evidence>
<evidence type="ECO:0000313" key="18">
    <source>
        <dbReference type="Ensembl" id="ENSXETP00000109202"/>
    </source>
</evidence>
<dbReference type="Gene3D" id="3.30.420.10">
    <property type="entry name" value="Ribonuclease H-like superfamily/Ribonuclease H"/>
    <property type="match status" value="2"/>
</dbReference>
<dbReference type="Pfam" id="PF00078">
    <property type="entry name" value="RVT_1"/>
    <property type="match status" value="1"/>
</dbReference>
<evidence type="ECO:0000259" key="17">
    <source>
        <dbReference type="PROSITE" id="PS50994"/>
    </source>
</evidence>
<dbReference type="InterPro" id="IPR036397">
    <property type="entry name" value="RNaseH_sf"/>
</dbReference>
<dbReference type="PANTHER" id="PTHR37984:SF5">
    <property type="entry name" value="PROTEIN NYNRIN-LIKE"/>
    <property type="match status" value="1"/>
</dbReference>
<keyword evidence="6" id="KW-0255">Endonuclease</keyword>
<comment type="similarity">
    <text evidence="1">Belongs to the beta type-B retroviral polymerase family. HERV class-II K(HML-2) pol subfamily.</text>
</comment>
<sequence length="1184" mass="132236">MLIDTGASVSIIHTLDPQSHPLSTGQKVGLEAFQGSHAEAYQSSKTKLLIADAAFDLSALLMTLPNSMSILGSNFLKQHGAVIDFTNSKIWFKGNGNYCVISDAHAVSAIKNPEFFEMPTHSDPRVAQIIHECTDVFGKHKHDCGRLEGEVSIPGRAHEPQKQYPIPKASESYIQNTIDSLLQQGVLRVCESTTNSPIWPVEKPDGSWRLTIDYRKLNSVTPACAPVVRETPTLLSSIPPRAKYFSSIDICNSFWNIAVELRSQYKLAFTWKDQQYTWNCLPQGLHNSPTIYHKKMAAVLKGFTKPENLLQYVDDLLLATETEEEHLSLLKELLHLLHRAGLKVNPKKCQFMQTSVTFLGMNITPEGKLPDKHKMDTIQRLNLPASKTALRSFLGLVQYQRDFIPFFADKARPLYDLLKKEVPEEDIRGEWREPHTQAFNVLKQSMMEATALLTPDPKKRFHLEVAATDTALAAVLCQERHGKLKPIAYASRVLSAVEIKFTACERHLLATFWAIEHFTYITGLQSLTLHSPHTPLNLLLKPGDTTLSSARLSKWTLMLMQRDLDITPKQTTLLPAFLLYDGEPHKCPLPSNLNLPPNPLSSDQVPGIDVYCDGSSYHDQGTPYTGFSVILPNHIVMHKCLPHSSQYAELAAIACTLERCNTEACNIYSDSAYAVNTLTMLPLYVNNGFRSSDGKALTHASLLKYIWDLLQARTLPCALVKVKGHSKGSVHSEKNSLADQCAKKAAKQADLWSPPSAPEISALTGNTPPDLVSLQKAYEPYKLVKEWHLKGKNELAPNEWAKYTILSPGDSQNQILLYQRDLPFPVVCVPPECADDFFQIFHSHPVGGHFSAEKTLHKILQSVWWPSIKDDVNSKCSSCLPCLQVNPPSCTNRSLLRSTPPAEGPWSQIQIDFIGPLPKTPGGFSHCLVVIDVFSKWIEAFPTRNQKALTAAKVLISELFSRWGLPKVVASDRGTSFTGQVFSQLQKLLDIKHELHIAFHPQSSGTVERGNRTLKTMLTKFCAEKPSTWAQMLPLCLMAIRSTPHSTTGVSPYQAMTGRLMRMPGNLLIPSATPLLQGAVTEAWVKNVAEHINEVNKFVARNIGHSKSQIKKYFDKKVRLFEYNVGDLVMVRDFGKKEHSFTPIWRGPFTVVDKASPATYLVKTVGGKGKVTLKWYHINQMKNC</sequence>
<evidence type="ECO:0000256" key="12">
    <source>
        <dbReference type="ARBA" id="ARBA00023172"/>
    </source>
</evidence>
<dbReference type="InterPro" id="IPR001969">
    <property type="entry name" value="Aspartic_peptidase_AS"/>
</dbReference>
<dbReference type="PROSITE" id="PS50879">
    <property type="entry name" value="RNASE_H_1"/>
    <property type="match status" value="1"/>
</dbReference>
<dbReference type="GO" id="GO:0015074">
    <property type="term" value="P:DNA integration"/>
    <property type="evidence" value="ECO:0007669"/>
    <property type="project" value="UniProtKB-KW"/>
</dbReference>
<keyword evidence="12" id="KW-0233">DNA recombination</keyword>
<evidence type="ECO:0000259" key="16">
    <source>
        <dbReference type="PROSITE" id="PS50879"/>
    </source>
</evidence>
<evidence type="ECO:0000256" key="11">
    <source>
        <dbReference type="ARBA" id="ARBA00022918"/>
    </source>
</evidence>
<dbReference type="Gene3D" id="3.10.20.370">
    <property type="match status" value="1"/>
</dbReference>
<dbReference type="GO" id="GO:0006310">
    <property type="term" value="P:DNA recombination"/>
    <property type="evidence" value="ECO:0007669"/>
    <property type="project" value="UniProtKB-KW"/>
</dbReference>
<dbReference type="SUPFAM" id="SSF53098">
    <property type="entry name" value="Ribonuclease H-like"/>
    <property type="match status" value="2"/>
</dbReference>
<dbReference type="InterPro" id="IPR001584">
    <property type="entry name" value="Integrase_cat-core"/>
</dbReference>
<reference evidence="18" key="2">
    <citation type="submission" date="2021-03" db="UniProtKB">
        <authorList>
            <consortium name="Ensembl"/>
        </authorList>
    </citation>
    <scope>IDENTIFICATION</scope>
</reference>
<dbReference type="SUPFAM" id="SSF56672">
    <property type="entry name" value="DNA/RNA polymerases"/>
    <property type="match status" value="1"/>
</dbReference>
<dbReference type="InterPro" id="IPR021109">
    <property type="entry name" value="Peptidase_aspartic_dom_sf"/>
</dbReference>
<name>A0A803JMN6_XENTR</name>
<dbReference type="PROSITE" id="PS50994">
    <property type="entry name" value="INTEGRASE"/>
    <property type="match status" value="1"/>
</dbReference>
<keyword evidence="5" id="KW-0540">Nuclease</keyword>
<dbReference type="Gene3D" id="3.30.70.270">
    <property type="match status" value="2"/>
</dbReference>
<evidence type="ECO:0000256" key="13">
    <source>
        <dbReference type="ARBA" id="ARBA00023268"/>
    </source>
</evidence>
<dbReference type="InterPro" id="IPR050951">
    <property type="entry name" value="Retrovirus_Pol_polyprotein"/>
</dbReference>
<protein>
    <recommendedName>
        <fullName evidence="14">Gypsy retrotransposon integrase-like protein 1</fullName>
        <ecNumber evidence="2">3.1.26.4</ecNumber>
    </recommendedName>
</protein>
<dbReference type="Gene3D" id="1.10.340.70">
    <property type="match status" value="1"/>
</dbReference>
<keyword evidence="10" id="KW-0229">DNA integration</keyword>
<dbReference type="PROSITE" id="PS00141">
    <property type="entry name" value="ASP_PROTEASE"/>
    <property type="match status" value="1"/>
</dbReference>
<accession>A0A803JMN6</accession>
<dbReference type="InterPro" id="IPR043128">
    <property type="entry name" value="Rev_trsase/Diguanyl_cyclase"/>
</dbReference>
<feature type="domain" description="RNase H type-1" evidence="16">
    <location>
        <begin position="604"/>
        <end position="747"/>
    </location>
</feature>
<evidence type="ECO:0000256" key="10">
    <source>
        <dbReference type="ARBA" id="ARBA00022908"/>
    </source>
</evidence>
<dbReference type="GeneTree" id="ENSGT01140000282569"/>
<evidence type="ECO:0000256" key="4">
    <source>
        <dbReference type="ARBA" id="ARBA00022695"/>
    </source>
</evidence>
<evidence type="ECO:0000256" key="5">
    <source>
        <dbReference type="ARBA" id="ARBA00022722"/>
    </source>
</evidence>
<evidence type="ECO:0000256" key="9">
    <source>
        <dbReference type="ARBA" id="ARBA00022884"/>
    </source>
</evidence>
<evidence type="ECO:0000256" key="7">
    <source>
        <dbReference type="ARBA" id="ARBA00022801"/>
    </source>
</evidence>
<feature type="domain" description="Reverse transcriptase" evidence="15">
    <location>
        <begin position="182"/>
        <end position="363"/>
    </location>
</feature>
<keyword evidence="7" id="KW-0378">Hydrolase</keyword>
<dbReference type="PROSITE" id="PS50878">
    <property type="entry name" value="RT_POL"/>
    <property type="match status" value="1"/>
</dbReference>
<dbReference type="InterPro" id="IPR002156">
    <property type="entry name" value="RNaseH_domain"/>
</dbReference>
<dbReference type="Pfam" id="PF17921">
    <property type="entry name" value="Integrase_H2C2"/>
    <property type="match status" value="1"/>
</dbReference>
<dbReference type="Pfam" id="PF00665">
    <property type="entry name" value="rve"/>
    <property type="match status" value="1"/>
</dbReference>